<keyword evidence="2 10" id="KW-1003">Cell membrane</keyword>
<dbReference type="RefSeq" id="WP_406767876.1">
    <property type="nucleotide sequence ID" value="NZ_JBJHZZ010000001.1"/>
</dbReference>
<feature type="binding site" evidence="10">
    <location>
        <position position="75"/>
    </location>
    <ligand>
        <name>Na(+)</name>
        <dbReference type="ChEBI" id="CHEBI:29101"/>
        <note>structural</note>
    </ligand>
</feature>
<comment type="function">
    <text evidence="9 10">Fluoride-specific ion channel. Important for reducing fluoride concentration in the cell, thus reducing its toxicity.</text>
</comment>
<keyword evidence="10" id="KW-0813">Transport</keyword>
<comment type="subcellular location">
    <subcellularLocation>
        <location evidence="1 10">Cell membrane</location>
        <topology evidence="1 10">Multi-pass membrane protein</topology>
    </subcellularLocation>
</comment>
<evidence type="ECO:0000256" key="3">
    <source>
        <dbReference type="ARBA" id="ARBA00022692"/>
    </source>
</evidence>
<keyword evidence="12" id="KW-1185">Reference proteome</keyword>
<evidence type="ECO:0000313" key="12">
    <source>
        <dbReference type="Proteomes" id="UP001623591"/>
    </source>
</evidence>
<feature type="transmembrane region" description="Helical" evidence="10">
    <location>
        <begin position="5"/>
        <end position="21"/>
    </location>
</feature>
<evidence type="ECO:0000256" key="5">
    <source>
        <dbReference type="ARBA" id="ARBA00023136"/>
    </source>
</evidence>
<evidence type="ECO:0000256" key="10">
    <source>
        <dbReference type="HAMAP-Rule" id="MF_00454"/>
    </source>
</evidence>
<evidence type="ECO:0000256" key="1">
    <source>
        <dbReference type="ARBA" id="ARBA00004651"/>
    </source>
</evidence>
<feature type="binding site" evidence="10">
    <location>
        <position position="78"/>
    </location>
    <ligand>
        <name>Na(+)</name>
        <dbReference type="ChEBI" id="CHEBI:29101"/>
        <note>structural</note>
    </ligand>
</feature>
<dbReference type="PANTHER" id="PTHR28259">
    <property type="entry name" value="FLUORIDE EXPORT PROTEIN 1-RELATED"/>
    <property type="match status" value="1"/>
</dbReference>
<comment type="caution">
    <text evidence="11">The sequence shown here is derived from an EMBL/GenBank/DDBJ whole genome shotgun (WGS) entry which is preliminary data.</text>
</comment>
<gene>
    <name evidence="10 11" type="primary">crcB</name>
    <name evidence="10" type="synonym">fluC</name>
    <name evidence="11" type="ORF">ACJDUG_00275</name>
</gene>
<name>A0ABW8SY18_9CLOT</name>
<evidence type="ECO:0000313" key="11">
    <source>
        <dbReference type="EMBL" id="MFL0245409.1"/>
    </source>
</evidence>
<evidence type="ECO:0000256" key="6">
    <source>
        <dbReference type="ARBA" id="ARBA00023303"/>
    </source>
</evidence>
<keyword evidence="10" id="KW-0915">Sodium</keyword>
<keyword evidence="6 10" id="KW-0407">Ion channel</keyword>
<feature type="transmembrane region" description="Helical" evidence="10">
    <location>
        <begin position="33"/>
        <end position="58"/>
    </location>
</feature>
<comment type="catalytic activity">
    <reaction evidence="8">
        <text>fluoride(in) = fluoride(out)</text>
        <dbReference type="Rhea" id="RHEA:76159"/>
        <dbReference type="ChEBI" id="CHEBI:17051"/>
    </reaction>
    <physiologicalReaction direction="left-to-right" evidence="8">
        <dbReference type="Rhea" id="RHEA:76160"/>
    </physiologicalReaction>
</comment>
<evidence type="ECO:0000256" key="9">
    <source>
        <dbReference type="ARBA" id="ARBA00049940"/>
    </source>
</evidence>
<sequence length="151" mass="16673">MRKYIFIGLGGLFGAILRYYIRNIQLYHYNGTFPLNTFIINITGSFLLAFILTAALLVKEFDSDIKLGIGTGFIGAYTTFSTMCKETALLINRGYFISAACYILLSIILGLGAAYLGTAAARIASYKQADAKWHQWVTAEETAADLEEEAE</sequence>
<evidence type="ECO:0000256" key="2">
    <source>
        <dbReference type="ARBA" id="ARBA00022475"/>
    </source>
</evidence>
<feature type="transmembrane region" description="Helical" evidence="10">
    <location>
        <begin position="95"/>
        <end position="117"/>
    </location>
</feature>
<dbReference type="InterPro" id="IPR003691">
    <property type="entry name" value="FluC"/>
</dbReference>
<proteinExistence type="inferred from homology"/>
<keyword evidence="5 10" id="KW-0472">Membrane</keyword>
<keyword evidence="3 10" id="KW-0812">Transmembrane</keyword>
<evidence type="ECO:0000256" key="4">
    <source>
        <dbReference type="ARBA" id="ARBA00022989"/>
    </source>
</evidence>
<comment type="similarity">
    <text evidence="7 10">Belongs to the fluoride channel Fluc/FEX (TC 1.A.43) family.</text>
</comment>
<keyword evidence="4 10" id="KW-1133">Transmembrane helix</keyword>
<comment type="activity regulation">
    <text evidence="10">Na(+) is not transported, but it plays an essential structural role and its presence is essential for fluoride channel function.</text>
</comment>
<dbReference type="HAMAP" id="MF_00454">
    <property type="entry name" value="FluC"/>
    <property type="match status" value="1"/>
</dbReference>
<keyword evidence="10" id="KW-0406">Ion transport</keyword>
<dbReference type="Pfam" id="PF02537">
    <property type="entry name" value="CRCB"/>
    <property type="match status" value="1"/>
</dbReference>
<evidence type="ECO:0000256" key="8">
    <source>
        <dbReference type="ARBA" id="ARBA00035585"/>
    </source>
</evidence>
<dbReference type="EMBL" id="JBJHZZ010000001">
    <property type="protein sequence ID" value="MFL0245409.1"/>
    <property type="molecule type" value="Genomic_DNA"/>
</dbReference>
<dbReference type="Proteomes" id="UP001623591">
    <property type="component" value="Unassembled WGS sequence"/>
</dbReference>
<organism evidence="11 12">
    <name type="scientific">Candidatus Clostridium stratigraminis</name>
    <dbReference type="NCBI Taxonomy" id="3381661"/>
    <lineage>
        <taxon>Bacteria</taxon>
        <taxon>Bacillati</taxon>
        <taxon>Bacillota</taxon>
        <taxon>Clostridia</taxon>
        <taxon>Eubacteriales</taxon>
        <taxon>Clostridiaceae</taxon>
        <taxon>Clostridium</taxon>
    </lineage>
</organism>
<reference evidence="11 12" key="1">
    <citation type="submission" date="2024-11" db="EMBL/GenBank/DDBJ databases">
        <authorList>
            <person name="Heng Y.C."/>
            <person name="Lim A.C.H."/>
            <person name="Lee J.K.Y."/>
            <person name="Kittelmann S."/>
        </authorList>
    </citation>
    <scope>NUCLEOTIDE SEQUENCE [LARGE SCALE GENOMIC DNA]</scope>
    <source>
        <strain evidence="11 12">WILCCON 0185</strain>
    </source>
</reference>
<accession>A0ABW8SY18</accession>
<protein>
    <recommendedName>
        <fullName evidence="10">Fluoride-specific ion channel FluC</fullName>
    </recommendedName>
</protein>
<dbReference type="NCBIfam" id="TIGR00494">
    <property type="entry name" value="crcB"/>
    <property type="match status" value="1"/>
</dbReference>
<dbReference type="PANTHER" id="PTHR28259:SF1">
    <property type="entry name" value="FLUORIDE EXPORT PROTEIN 1-RELATED"/>
    <property type="match status" value="1"/>
</dbReference>
<evidence type="ECO:0000256" key="7">
    <source>
        <dbReference type="ARBA" id="ARBA00035120"/>
    </source>
</evidence>
<keyword evidence="10" id="KW-0479">Metal-binding</keyword>